<comment type="caution">
    <text evidence="11">The sequence shown here is derived from an EMBL/GenBank/DDBJ whole genome shotgun (WGS) entry which is preliminary data.</text>
</comment>
<evidence type="ECO:0000256" key="6">
    <source>
        <dbReference type="ARBA" id="ARBA00023157"/>
    </source>
</evidence>
<comment type="subcellular location">
    <subcellularLocation>
        <location evidence="1">Secreted</location>
    </subcellularLocation>
</comment>
<evidence type="ECO:0000256" key="7">
    <source>
        <dbReference type="ARBA" id="ARBA00032923"/>
    </source>
</evidence>
<dbReference type="VEuPathDB" id="FungiDB:AeMF1_001035"/>
<feature type="domain" description="ARMET N-terminal" evidence="10">
    <location>
        <begin position="26"/>
        <end position="118"/>
    </location>
</feature>
<evidence type="ECO:0000313" key="11">
    <source>
        <dbReference type="EMBL" id="KAF0731789.1"/>
    </source>
</evidence>
<evidence type="ECO:0000256" key="8">
    <source>
        <dbReference type="SAM" id="SignalP"/>
    </source>
</evidence>
<feature type="chain" id="PRO_5026257567" description="Mesencephalic astrocyte-derived neurotrophic factor homolog" evidence="8">
    <location>
        <begin position="22"/>
        <end position="167"/>
    </location>
</feature>
<dbReference type="InterPro" id="IPR036361">
    <property type="entry name" value="SAP_dom_sf"/>
</dbReference>
<comment type="similarity">
    <text evidence="2">Belongs to the ARMET family.</text>
</comment>
<dbReference type="SUPFAM" id="SSF68906">
    <property type="entry name" value="SAP domain"/>
    <property type="match status" value="1"/>
</dbReference>
<feature type="signal peptide" evidence="8">
    <location>
        <begin position="1"/>
        <end position="21"/>
    </location>
</feature>
<dbReference type="EMBL" id="VJMJ01000140">
    <property type="protein sequence ID" value="KAF0731789.1"/>
    <property type="molecule type" value="Genomic_DNA"/>
</dbReference>
<dbReference type="Gene3D" id="1.10.225.10">
    <property type="entry name" value="Saposin-like"/>
    <property type="match status" value="1"/>
</dbReference>
<dbReference type="InterPro" id="IPR045332">
    <property type="entry name" value="ARMET_N"/>
</dbReference>
<reference evidence="11 12" key="1">
    <citation type="submission" date="2019-07" db="EMBL/GenBank/DDBJ databases">
        <title>Genomics analysis of Aphanomyces spp. identifies a new class of oomycete effector associated with host adaptation.</title>
        <authorList>
            <person name="Gaulin E."/>
        </authorList>
    </citation>
    <scope>NUCLEOTIDE SEQUENCE [LARGE SCALE GENOMIC DNA]</scope>
    <source>
        <strain evidence="11 12">ATCC 201684</strain>
    </source>
</reference>
<dbReference type="InterPro" id="IPR019345">
    <property type="entry name" value="ARMET_C"/>
</dbReference>
<name>A0A6G0WWC2_9STRA</name>
<keyword evidence="4" id="KW-0964">Secreted</keyword>
<dbReference type="InterPro" id="IPR045333">
    <property type="entry name" value="ARMET-like"/>
</dbReference>
<evidence type="ECO:0000256" key="5">
    <source>
        <dbReference type="ARBA" id="ARBA00022729"/>
    </source>
</evidence>
<evidence type="ECO:0000259" key="10">
    <source>
        <dbReference type="Pfam" id="PF20145"/>
    </source>
</evidence>
<organism evidence="11 12">
    <name type="scientific">Aphanomyces euteiches</name>
    <dbReference type="NCBI Taxonomy" id="100861"/>
    <lineage>
        <taxon>Eukaryota</taxon>
        <taxon>Sar</taxon>
        <taxon>Stramenopiles</taxon>
        <taxon>Oomycota</taxon>
        <taxon>Saprolegniomycetes</taxon>
        <taxon>Saprolegniales</taxon>
        <taxon>Verrucalvaceae</taxon>
        <taxon>Aphanomyces</taxon>
    </lineage>
</organism>
<evidence type="ECO:0000256" key="2">
    <source>
        <dbReference type="ARBA" id="ARBA00005617"/>
    </source>
</evidence>
<evidence type="ECO:0000259" key="9">
    <source>
        <dbReference type="Pfam" id="PF10208"/>
    </source>
</evidence>
<dbReference type="Pfam" id="PF20145">
    <property type="entry name" value="ARMET_N"/>
    <property type="match status" value="1"/>
</dbReference>
<proteinExistence type="inferred from homology"/>
<evidence type="ECO:0000256" key="1">
    <source>
        <dbReference type="ARBA" id="ARBA00004613"/>
    </source>
</evidence>
<dbReference type="Proteomes" id="UP000481153">
    <property type="component" value="Unassembled WGS sequence"/>
</dbReference>
<dbReference type="AlphaFoldDB" id="A0A6G0WWC2"/>
<dbReference type="GO" id="GO:0005576">
    <property type="term" value="C:extracellular region"/>
    <property type="evidence" value="ECO:0007669"/>
    <property type="project" value="UniProtKB-SubCell"/>
</dbReference>
<feature type="domain" description="ARMET C-terminal" evidence="9">
    <location>
        <begin position="126"/>
        <end position="161"/>
    </location>
</feature>
<dbReference type="PANTHER" id="PTHR12990">
    <property type="entry name" value="ARMET-LIKE PROTEIN"/>
    <property type="match status" value="1"/>
</dbReference>
<dbReference type="Gene3D" id="1.10.720.30">
    <property type="entry name" value="SAP domain"/>
    <property type="match status" value="1"/>
</dbReference>
<evidence type="ECO:0000313" key="12">
    <source>
        <dbReference type="Proteomes" id="UP000481153"/>
    </source>
</evidence>
<keyword evidence="12" id="KW-1185">Reference proteome</keyword>
<sequence>MKFVSVAIVALVALLSTSVVAKDDKECEVCIKVIDTLKAQYDELLKESKGTPKLDVAQTALEKTCSKLSKKEKERKVCYFLEPMKKDAARQITIGKDTLKICKDLTKKNPDFCTIRFPIQVEAGTDYSTLRVRELKKILQERGVSCDECIEKSDLIAKLKATEHMEL</sequence>
<gene>
    <name evidence="11" type="ORF">Ae201684_011090</name>
</gene>
<evidence type="ECO:0000256" key="4">
    <source>
        <dbReference type="ARBA" id="ARBA00022525"/>
    </source>
</evidence>
<evidence type="ECO:0000256" key="3">
    <source>
        <dbReference type="ARBA" id="ARBA00014267"/>
    </source>
</evidence>
<keyword evidence="6" id="KW-1015">Disulfide bond</keyword>
<dbReference type="PANTHER" id="PTHR12990:SF5">
    <property type="entry name" value="MESENCEPHALIC ASTROCYTE-DERIVED NEUROTROPHIC FACTOR HOMOLOG"/>
    <property type="match status" value="1"/>
</dbReference>
<protein>
    <recommendedName>
        <fullName evidence="3">Mesencephalic astrocyte-derived neurotrophic factor homolog</fullName>
    </recommendedName>
    <alternativeName>
        <fullName evidence="7">MANF/CDNF-like protein</fullName>
    </alternativeName>
</protein>
<dbReference type="Pfam" id="PF10208">
    <property type="entry name" value="ARMET_C"/>
    <property type="match status" value="1"/>
</dbReference>
<accession>A0A6G0WWC2</accession>
<keyword evidence="5 8" id="KW-0732">Signal</keyword>